<evidence type="ECO:0000313" key="6">
    <source>
        <dbReference type="EMBL" id="GAA1513252.1"/>
    </source>
</evidence>
<name>A0ABN2A7U0_9ACTN</name>
<evidence type="ECO:0000256" key="2">
    <source>
        <dbReference type="ARBA" id="ARBA00009463"/>
    </source>
</evidence>
<dbReference type="InterPro" id="IPR006180">
    <property type="entry name" value="3-OHacyl-CoA_DH_CS"/>
</dbReference>
<dbReference type="InterPro" id="IPR013328">
    <property type="entry name" value="6PGD_dom2"/>
</dbReference>
<dbReference type="InterPro" id="IPR036291">
    <property type="entry name" value="NAD(P)-bd_dom_sf"/>
</dbReference>
<dbReference type="PANTHER" id="PTHR48075">
    <property type="entry name" value="3-HYDROXYACYL-COA DEHYDROGENASE FAMILY PROTEIN"/>
    <property type="match status" value="1"/>
</dbReference>
<evidence type="ECO:0000259" key="5">
    <source>
        <dbReference type="Pfam" id="PF02737"/>
    </source>
</evidence>
<keyword evidence="3" id="KW-0560">Oxidoreductase</keyword>
<comment type="pathway">
    <text evidence="1">Lipid metabolism; butanoate metabolism.</text>
</comment>
<dbReference type="Gene3D" id="3.40.50.720">
    <property type="entry name" value="NAD(P)-binding Rossmann-like Domain"/>
    <property type="match status" value="1"/>
</dbReference>
<feature type="domain" description="3-hydroxyacyl-CoA dehydrogenase C-terminal" evidence="4">
    <location>
        <begin position="184"/>
        <end position="270"/>
    </location>
</feature>
<gene>
    <name evidence="6" type="ORF">GCM10009788_17190</name>
</gene>
<dbReference type="SUPFAM" id="SSF48179">
    <property type="entry name" value="6-phosphogluconate dehydrogenase C-terminal domain-like"/>
    <property type="match status" value="1"/>
</dbReference>
<comment type="caution">
    <text evidence="6">The sequence shown here is derived from an EMBL/GenBank/DDBJ whole genome shotgun (WGS) entry which is preliminary data.</text>
</comment>
<sequence length="316" mass="34327">MTIGVLGAGSIGVSMAIVFARAGHDVRCWDPYPDARTRAGADLRDRLDRLAGHGLLAEEPAVVADRVELVGELDDAVAQVELVQECAPERLDVKQGLYRRLAHLTADDVPLASSSSALRAGVLAEGSTVEHRVLVAHPANPPYLLPMIEVVPSVATKPAVTRRATELYAAAGLQPIALRREVEGFVFNRLQGAVLREAYCLVRDGVVDVADLDAVVRLGLGRRWSVVGPFETVDLNTRGGIAAHAERMGPAYERMGRERGQHDPWTPDLVATVAAQRRALVPLEEWEARVAWRDEQLMRRAVLDAEEDVPGARGSR</sequence>
<dbReference type="InterPro" id="IPR006108">
    <property type="entry name" value="3HC_DH_C"/>
</dbReference>
<feature type="domain" description="3-hydroxyacyl-CoA dehydrogenase NAD binding" evidence="5">
    <location>
        <begin position="2"/>
        <end position="178"/>
    </location>
</feature>
<dbReference type="InterPro" id="IPR029752">
    <property type="entry name" value="D-isomer_DH_CS1"/>
</dbReference>
<dbReference type="PROSITE" id="PS00065">
    <property type="entry name" value="D_2_HYDROXYACID_DH_1"/>
    <property type="match status" value="1"/>
</dbReference>
<dbReference type="PROSITE" id="PS00067">
    <property type="entry name" value="3HCDH"/>
    <property type="match status" value="1"/>
</dbReference>
<organism evidence="6 7">
    <name type="scientific">Nocardioides humi</name>
    <dbReference type="NCBI Taxonomy" id="449461"/>
    <lineage>
        <taxon>Bacteria</taxon>
        <taxon>Bacillati</taxon>
        <taxon>Actinomycetota</taxon>
        <taxon>Actinomycetes</taxon>
        <taxon>Propionibacteriales</taxon>
        <taxon>Nocardioidaceae</taxon>
        <taxon>Nocardioides</taxon>
    </lineage>
</organism>
<dbReference type="PANTHER" id="PTHR48075:SF5">
    <property type="entry name" value="3-HYDROXYBUTYRYL-COA DEHYDROGENASE"/>
    <property type="match status" value="1"/>
</dbReference>
<dbReference type="Proteomes" id="UP001500842">
    <property type="component" value="Unassembled WGS sequence"/>
</dbReference>
<dbReference type="NCBIfam" id="NF004783">
    <property type="entry name" value="PRK06129.1"/>
    <property type="match status" value="1"/>
</dbReference>
<dbReference type="Pfam" id="PF02737">
    <property type="entry name" value="3HCDH_N"/>
    <property type="match status" value="1"/>
</dbReference>
<dbReference type="InterPro" id="IPR006176">
    <property type="entry name" value="3-OHacyl-CoA_DH_NAD-bd"/>
</dbReference>
<comment type="similarity">
    <text evidence="2">Belongs to the 3-hydroxyacyl-CoA dehydrogenase family.</text>
</comment>
<dbReference type="InterPro" id="IPR008927">
    <property type="entry name" value="6-PGluconate_DH-like_C_sf"/>
</dbReference>
<dbReference type="Pfam" id="PF00725">
    <property type="entry name" value="3HCDH"/>
    <property type="match status" value="1"/>
</dbReference>
<evidence type="ECO:0000259" key="4">
    <source>
        <dbReference type="Pfam" id="PF00725"/>
    </source>
</evidence>
<evidence type="ECO:0000256" key="3">
    <source>
        <dbReference type="ARBA" id="ARBA00023002"/>
    </source>
</evidence>
<accession>A0ABN2A7U0</accession>
<dbReference type="RefSeq" id="WP_141005284.1">
    <property type="nucleotide sequence ID" value="NZ_BAAAOR010000014.1"/>
</dbReference>
<dbReference type="EMBL" id="BAAAOR010000014">
    <property type="protein sequence ID" value="GAA1513252.1"/>
    <property type="molecule type" value="Genomic_DNA"/>
</dbReference>
<dbReference type="Gene3D" id="1.10.1040.10">
    <property type="entry name" value="N-(1-d-carboxylethyl)-l-norvaline Dehydrogenase, domain 2"/>
    <property type="match status" value="1"/>
</dbReference>
<proteinExistence type="inferred from homology"/>
<dbReference type="SUPFAM" id="SSF51735">
    <property type="entry name" value="NAD(P)-binding Rossmann-fold domains"/>
    <property type="match status" value="1"/>
</dbReference>
<protein>
    <submittedName>
        <fullName evidence="6">3-hydroxyacyl-CoA dehydrogenase</fullName>
    </submittedName>
</protein>
<evidence type="ECO:0000313" key="7">
    <source>
        <dbReference type="Proteomes" id="UP001500842"/>
    </source>
</evidence>
<keyword evidence="7" id="KW-1185">Reference proteome</keyword>
<reference evidence="6 7" key="1">
    <citation type="journal article" date="2019" name="Int. J. Syst. Evol. Microbiol.">
        <title>The Global Catalogue of Microorganisms (GCM) 10K type strain sequencing project: providing services to taxonomists for standard genome sequencing and annotation.</title>
        <authorList>
            <consortium name="The Broad Institute Genomics Platform"/>
            <consortium name="The Broad Institute Genome Sequencing Center for Infectious Disease"/>
            <person name="Wu L."/>
            <person name="Ma J."/>
        </authorList>
    </citation>
    <scope>NUCLEOTIDE SEQUENCE [LARGE SCALE GENOMIC DNA]</scope>
    <source>
        <strain evidence="6 7">JCM 14942</strain>
    </source>
</reference>
<evidence type="ECO:0000256" key="1">
    <source>
        <dbReference type="ARBA" id="ARBA00005086"/>
    </source>
</evidence>